<dbReference type="SUPFAM" id="SSF53213">
    <property type="entry name" value="LigB-like"/>
    <property type="match status" value="1"/>
</dbReference>
<keyword evidence="4" id="KW-0862">Zinc</keyword>
<evidence type="ECO:0000256" key="2">
    <source>
        <dbReference type="ARBA" id="ARBA00007581"/>
    </source>
</evidence>
<dbReference type="Proteomes" id="UP000020218">
    <property type="component" value="Unassembled WGS sequence"/>
</dbReference>
<evidence type="ECO:0000313" key="9">
    <source>
        <dbReference type="Proteomes" id="UP000020218"/>
    </source>
</evidence>
<dbReference type="Pfam" id="PF02900">
    <property type="entry name" value="LigB"/>
    <property type="match status" value="1"/>
</dbReference>
<accession>A0A011NP94</accession>
<dbReference type="AlphaFoldDB" id="A0A011NP94"/>
<evidence type="ECO:0000256" key="3">
    <source>
        <dbReference type="ARBA" id="ARBA00022723"/>
    </source>
</evidence>
<dbReference type="CDD" id="cd07363">
    <property type="entry name" value="45_DOPA_Dioxygenase"/>
    <property type="match status" value="1"/>
</dbReference>
<evidence type="ECO:0000256" key="6">
    <source>
        <dbReference type="SAM" id="MobiDB-lite"/>
    </source>
</evidence>
<keyword evidence="9" id="KW-1185">Reference proteome</keyword>
<dbReference type="PANTHER" id="PTHR30096">
    <property type="entry name" value="4,5-DOPA DIOXYGENASE EXTRADIOL-LIKE PROTEIN"/>
    <property type="match status" value="1"/>
</dbReference>
<feature type="compositionally biased region" description="Low complexity" evidence="6">
    <location>
        <begin position="300"/>
        <end position="311"/>
    </location>
</feature>
<evidence type="ECO:0000256" key="5">
    <source>
        <dbReference type="ARBA" id="ARBA00023002"/>
    </source>
</evidence>
<comment type="similarity">
    <text evidence="2">Belongs to the DODA-type extradiol aromatic ring-opening dioxygenase family.</text>
</comment>
<dbReference type="Gene3D" id="3.40.830.10">
    <property type="entry name" value="LigB-like"/>
    <property type="match status" value="1"/>
</dbReference>
<feature type="domain" description="Extradiol ring-cleavage dioxygenase class III enzyme subunit B" evidence="7">
    <location>
        <begin position="39"/>
        <end position="243"/>
    </location>
</feature>
<name>A0A011NP94_9PROT</name>
<protein>
    <submittedName>
        <fullName evidence="8">LigB family dioxygenase</fullName>
    </submittedName>
</protein>
<dbReference type="PANTHER" id="PTHR30096:SF0">
    <property type="entry name" value="4,5-DOPA DIOXYGENASE EXTRADIOL-LIKE PROTEIN"/>
    <property type="match status" value="1"/>
</dbReference>
<dbReference type="GO" id="GO:0008198">
    <property type="term" value="F:ferrous iron binding"/>
    <property type="evidence" value="ECO:0007669"/>
    <property type="project" value="InterPro"/>
</dbReference>
<dbReference type="EMBL" id="JFAX01000015">
    <property type="protein sequence ID" value="EXI66437.1"/>
    <property type="molecule type" value="Genomic_DNA"/>
</dbReference>
<evidence type="ECO:0000256" key="1">
    <source>
        <dbReference type="ARBA" id="ARBA00001947"/>
    </source>
</evidence>
<evidence type="ECO:0000259" key="7">
    <source>
        <dbReference type="Pfam" id="PF02900"/>
    </source>
</evidence>
<feature type="region of interest" description="Disordered" evidence="6">
    <location>
        <begin position="273"/>
        <end position="311"/>
    </location>
</feature>
<dbReference type="InterPro" id="IPR014436">
    <property type="entry name" value="Extradiol_dOase_DODA"/>
</dbReference>
<dbReference type="STRING" id="1454001.AW08_02551"/>
<dbReference type="PATRIC" id="fig|1454001.3.peg.2599"/>
<sequence>MIPSPTQPALFVPHGAPGFALRPGAAGAAIAARAGSLAAARAIIIVSAHWDTVVPTVGFAERPPTLHDFHGFPAALYDLRYPATGSRAAAEQVVDAIHAVGLAVERAPARGLDHGAWIPLRLMFPEAEVPVVPLSIQSHGGPRQAWQLGRALAPLAGQGFLVIGSGNVTHNLRDYRQAAHGGGAIPAYVRQFPTWLADRLLAGDTAAVLDYRRRAPGAVAAHPSDEHLLPLFVALGAGGDSPRVERFHAGVDDGVIAMDAYCFAPSMPVRGGQRSIGCRDETGAGTGIRDGRAAAGSDSGEPATAGLAGGATANPTATAIIDQ</sequence>
<dbReference type="GO" id="GO:0016702">
    <property type="term" value="F:oxidoreductase activity, acting on single donors with incorporation of molecular oxygen, incorporation of two atoms of oxygen"/>
    <property type="evidence" value="ECO:0007669"/>
    <property type="project" value="UniProtKB-ARBA"/>
</dbReference>
<reference evidence="8" key="1">
    <citation type="submission" date="2014-02" db="EMBL/GenBank/DDBJ databases">
        <title>Expanding our view of genomic diversity in Candidatus Accumulibacter clades.</title>
        <authorList>
            <person name="Skennerton C.T."/>
            <person name="Barr J.J."/>
            <person name="Slater F.R."/>
            <person name="Bond P.L."/>
            <person name="Tyson G.W."/>
        </authorList>
    </citation>
    <scope>NUCLEOTIDE SEQUENCE [LARGE SCALE GENOMIC DNA]</scope>
</reference>
<comment type="cofactor">
    <cofactor evidence="1">
        <name>Zn(2+)</name>
        <dbReference type="ChEBI" id="CHEBI:29105"/>
    </cofactor>
</comment>
<comment type="caution">
    <text evidence="8">The sequence shown here is derived from an EMBL/GenBank/DDBJ whole genome shotgun (WGS) entry which is preliminary data.</text>
</comment>
<organism evidence="8 9">
    <name type="scientific">Candidatus Accumulibacter adjunctus</name>
    <dbReference type="NCBI Taxonomy" id="1454001"/>
    <lineage>
        <taxon>Bacteria</taxon>
        <taxon>Pseudomonadati</taxon>
        <taxon>Pseudomonadota</taxon>
        <taxon>Betaproteobacteria</taxon>
        <taxon>Candidatus Accumulibacter</taxon>
    </lineage>
</organism>
<keyword evidence="5" id="KW-0560">Oxidoreductase</keyword>
<dbReference type="GO" id="GO:0008270">
    <property type="term" value="F:zinc ion binding"/>
    <property type="evidence" value="ECO:0007669"/>
    <property type="project" value="InterPro"/>
</dbReference>
<dbReference type="InterPro" id="IPR004183">
    <property type="entry name" value="Xdiol_dOase_suB"/>
</dbReference>
<proteinExistence type="inferred from homology"/>
<keyword evidence="3" id="KW-0479">Metal-binding</keyword>
<keyword evidence="8" id="KW-0223">Dioxygenase</keyword>
<gene>
    <name evidence="8" type="ORF">AW08_02551</name>
</gene>
<evidence type="ECO:0000256" key="4">
    <source>
        <dbReference type="ARBA" id="ARBA00022833"/>
    </source>
</evidence>
<evidence type="ECO:0000313" key="8">
    <source>
        <dbReference type="EMBL" id="EXI66437.1"/>
    </source>
</evidence>